<keyword evidence="4" id="KW-0223">Dioxygenase</keyword>
<dbReference type="InterPro" id="IPR044861">
    <property type="entry name" value="IPNS-like_FE2OG_OXY"/>
</dbReference>
<evidence type="ECO:0000259" key="3">
    <source>
        <dbReference type="PROSITE" id="PS51471"/>
    </source>
</evidence>
<feature type="domain" description="Fe2OG dioxygenase" evidence="3">
    <location>
        <begin position="177"/>
        <end position="292"/>
    </location>
</feature>
<keyword evidence="2" id="KW-0479">Metal-binding</keyword>
<dbReference type="GO" id="GO:0046872">
    <property type="term" value="F:metal ion binding"/>
    <property type="evidence" value="ECO:0007669"/>
    <property type="project" value="UniProtKB-KW"/>
</dbReference>
<comment type="caution">
    <text evidence="4">The sequence shown here is derived from an EMBL/GenBank/DDBJ whole genome shotgun (WGS) entry which is preliminary data.</text>
</comment>
<sequence length="332" mass="37435">MAGIPTLDISVLTKGTTEDKAKFSEELLRSLTRYGFVKFVNHGISEQTTTELFHWTRVIFNIPTDEKLRIQNRPGPHPQRGWSCVGAERTGRLFLAGQGIKDLDNVMVDIREHFDQGAADDENWPNQWPNESVLPDFRAFMEAYYAKCREVSVRILQTLEMALGSSPGTFTSRVTQNASETRLLYYPAAPIVQLKSGSATRVSPHTDLGIITCLFQDEIGGLEVQDQLTGEWVPVKNEGKNEMVVNVSETFQRWTNDKIKAGVHRVTYPQSFKDVQEGLVPSRYSNTCFVKADRHALVGALDGFYSEAHPSLYEDITALEYHQKRVATAYVK</sequence>
<dbReference type="Pfam" id="PF03171">
    <property type="entry name" value="2OG-FeII_Oxy"/>
    <property type="match status" value="1"/>
</dbReference>
<organism evidence="4 5">
    <name type="scientific">Lachnellula suecica</name>
    <dbReference type="NCBI Taxonomy" id="602035"/>
    <lineage>
        <taxon>Eukaryota</taxon>
        <taxon>Fungi</taxon>
        <taxon>Dikarya</taxon>
        <taxon>Ascomycota</taxon>
        <taxon>Pezizomycotina</taxon>
        <taxon>Leotiomycetes</taxon>
        <taxon>Helotiales</taxon>
        <taxon>Lachnaceae</taxon>
        <taxon>Lachnellula</taxon>
    </lineage>
</organism>
<dbReference type="PROSITE" id="PS51471">
    <property type="entry name" value="FE2OG_OXY"/>
    <property type="match status" value="1"/>
</dbReference>
<dbReference type="Pfam" id="PF14226">
    <property type="entry name" value="DIOX_N"/>
    <property type="match status" value="1"/>
</dbReference>
<dbReference type="GO" id="GO:0044283">
    <property type="term" value="P:small molecule biosynthetic process"/>
    <property type="evidence" value="ECO:0007669"/>
    <property type="project" value="UniProtKB-ARBA"/>
</dbReference>
<dbReference type="InterPro" id="IPR050231">
    <property type="entry name" value="Iron_ascorbate_oxido_reductase"/>
</dbReference>
<evidence type="ECO:0000256" key="1">
    <source>
        <dbReference type="ARBA" id="ARBA00008056"/>
    </source>
</evidence>
<dbReference type="GO" id="GO:0051213">
    <property type="term" value="F:dioxygenase activity"/>
    <property type="evidence" value="ECO:0007669"/>
    <property type="project" value="UniProtKB-KW"/>
</dbReference>
<dbReference type="OrthoDB" id="288590at2759"/>
<dbReference type="PANTHER" id="PTHR47990">
    <property type="entry name" value="2-OXOGLUTARATE (2OG) AND FE(II)-DEPENDENT OXYGENASE SUPERFAMILY PROTEIN-RELATED"/>
    <property type="match status" value="1"/>
</dbReference>
<reference evidence="4 5" key="1">
    <citation type="submission" date="2018-05" db="EMBL/GenBank/DDBJ databases">
        <title>Genome sequencing and assembly of the regulated plant pathogen Lachnellula willkommii and related sister species for the development of diagnostic species identification markers.</title>
        <authorList>
            <person name="Giroux E."/>
            <person name="Bilodeau G."/>
        </authorList>
    </citation>
    <scope>NUCLEOTIDE SEQUENCE [LARGE SCALE GENOMIC DNA]</scope>
    <source>
        <strain evidence="4 5">CBS 268.59</strain>
    </source>
</reference>
<dbReference type="AlphaFoldDB" id="A0A8T9CHR2"/>
<evidence type="ECO:0000313" key="5">
    <source>
        <dbReference type="Proteomes" id="UP000469558"/>
    </source>
</evidence>
<dbReference type="InterPro" id="IPR026992">
    <property type="entry name" value="DIOX_N"/>
</dbReference>
<accession>A0A8T9CHR2</accession>
<comment type="similarity">
    <text evidence="1 2">Belongs to the iron/ascorbate-dependent oxidoreductase family.</text>
</comment>
<dbReference type="Proteomes" id="UP000469558">
    <property type="component" value="Unassembled WGS sequence"/>
</dbReference>
<protein>
    <submittedName>
        <fullName evidence="4">2-oxoglutarate-dependent dioxygenase citB</fullName>
    </submittedName>
</protein>
<dbReference type="EMBL" id="QGMK01000062">
    <property type="protein sequence ID" value="TVY84702.1"/>
    <property type="molecule type" value="Genomic_DNA"/>
</dbReference>
<dbReference type="SUPFAM" id="SSF51197">
    <property type="entry name" value="Clavaminate synthase-like"/>
    <property type="match status" value="1"/>
</dbReference>
<proteinExistence type="inferred from homology"/>
<evidence type="ECO:0000256" key="2">
    <source>
        <dbReference type="RuleBase" id="RU003682"/>
    </source>
</evidence>
<evidence type="ECO:0000313" key="4">
    <source>
        <dbReference type="EMBL" id="TVY84702.1"/>
    </source>
</evidence>
<keyword evidence="2" id="KW-0408">Iron</keyword>
<name>A0A8T9CHR2_9HELO</name>
<dbReference type="Gene3D" id="2.60.120.330">
    <property type="entry name" value="B-lactam Antibiotic, Isopenicillin N Synthase, Chain"/>
    <property type="match status" value="1"/>
</dbReference>
<dbReference type="InterPro" id="IPR005123">
    <property type="entry name" value="Oxoglu/Fe-dep_dioxygenase_dom"/>
</dbReference>
<gene>
    <name evidence="4" type="primary">citB_0</name>
    <name evidence="4" type="ORF">LSUE1_G001478</name>
</gene>
<dbReference type="InterPro" id="IPR027443">
    <property type="entry name" value="IPNS-like_sf"/>
</dbReference>
<keyword evidence="2" id="KW-0560">Oxidoreductase</keyword>
<keyword evidence="5" id="KW-1185">Reference proteome</keyword>